<dbReference type="EMBL" id="AP023287">
    <property type="protein sequence ID" value="BCI55908.1"/>
    <property type="molecule type" value="Genomic_DNA"/>
</dbReference>
<organism evidence="1 2">
    <name type="scientific">Mycolicibacterium litorale</name>
    <dbReference type="NCBI Taxonomy" id="758802"/>
    <lineage>
        <taxon>Bacteria</taxon>
        <taxon>Bacillati</taxon>
        <taxon>Actinomycetota</taxon>
        <taxon>Actinomycetes</taxon>
        <taxon>Mycobacteriales</taxon>
        <taxon>Mycobacteriaceae</taxon>
        <taxon>Mycolicibacterium</taxon>
    </lineage>
</organism>
<reference evidence="1 2" key="1">
    <citation type="submission" date="2020-07" db="EMBL/GenBank/DDBJ databases">
        <title>Complete genome sequence of Mycolicibacterium litorale like strain isolated from cardiac implantable electronic device infection.</title>
        <authorList>
            <person name="Fukano H."/>
            <person name="Miyama H."/>
            <person name="Hoshino Y."/>
        </authorList>
    </citation>
    <scope>NUCLEOTIDE SEQUENCE [LARGE SCALE GENOMIC DNA]</scope>
    <source>
        <strain evidence="1 2">NIIDNTM18</strain>
    </source>
</reference>
<dbReference type="RefSeq" id="WP_185293541.1">
    <property type="nucleotide sequence ID" value="NZ_AP023287.1"/>
</dbReference>
<dbReference type="Proteomes" id="UP000515734">
    <property type="component" value="Chromosome"/>
</dbReference>
<protein>
    <submittedName>
        <fullName evidence="1">Uncharacterized protein</fullName>
    </submittedName>
</protein>
<dbReference type="AlphaFoldDB" id="A0A6S6PIX1"/>
<evidence type="ECO:0000313" key="1">
    <source>
        <dbReference type="EMBL" id="BCI55908.1"/>
    </source>
</evidence>
<evidence type="ECO:0000313" key="2">
    <source>
        <dbReference type="Proteomes" id="UP000515734"/>
    </source>
</evidence>
<sequence>MTEDEVAWDLLADHRGCLTVAERHSVSINLAVGEYRSAIQEVLAAVVREGDVLAAESATNLRELIGAYEYGADLGTLFDSVSRRQY</sequence>
<gene>
    <name evidence="1" type="ORF">NIIDNTM18_51860</name>
</gene>
<accession>A0A6S6PIX1</accession>
<proteinExistence type="predicted"/>
<name>A0A6S6PIX1_9MYCO</name>